<dbReference type="EMBL" id="MU001495">
    <property type="protein sequence ID" value="KAF2448159.1"/>
    <property type="molecule type" value="Genomic_DNA"/>
</dbReference>
<accession>A0A9P4UDS8</accession>
<dbReference type="AlphaFoldDB" id="A0A9P4UDS8"/>
<name>A0A9P4UDS8_9PLEO</name>
<keyword evidence="3" id="KW-1185">Reference proteome</keyword>
<evidence type="ECO:0000256" key="1">
    <source>
        <dbReference type="SAM" id="MobiDB-lite"/>
    </source>
</evidence>
<proteinExistence type="predicted"/>
<comment type="caution">
    <text evidence="2">The sequence shown here is derived from an EMBL/GenBank/DDBJ whole genome shotgun (WGS) entry which is preliminary data.</text>
</comment>
<protein>
    <submittedName>
        <fullName evidence="2">Uncharacterized protein</fullName>
    </submittedName>
</protein>
<evidence type="ECO:0000313" key="3">
    <source>
        <dbReference type="Proteomes" id="UP000799764"/>
    </source>
</evidence>
<feature type="region of interest" description="Disordered" evidence="1">
    <location>
        <begin position="176"/>
        <end position="211"/>
    </location>
</feature>
<sequence>MSDEEKKREKWQLTQIFVDAIKDLLYNYKEKGMDPRVGNADIVIGPKDVALLHKMNCTRHPAEAQIHISNLNNFEVTIWGTDCENASDRLRSSLMNILNFNVDVLKDAVCAWDRDKIELQPGSYDQADDTKHHFSIADRLNIATEPKTEGHTAMVVTFIADIPTLNVDIIREMSMSPPSEDVAASEEDAGGASDENAEETPKGTLKGNVGKALQMAIES</sequence>
<organism evidence="2 3">
    <name type="scientific">Karstenula rhodostoma CBS 690.94</name>
    <dbReference type="NCBI Taxonomy" id="1392251"/>
    <lineage>
        <taxon>Eukaryota</taxon>
        <taxon>Fungi</taxon>
        <taxon>Dikarya</taxon>
        <taxon>Ascomycota</taxon>
        <taxon>Pezizomycotina</taxon>
        <taxon>Dothideomycetes</taxon>
        <taxon>Pleosporomycetidae</taxon>
        <taxon>Pleosporales</taxon>
        <taxon>Massarineae</taxon>
        <taxon>Didymosphaeriaceae</taxon>
        <taxon>Karstenula</taxon>
    </lineage>
</organism>
<evidence type="ECO:0000313" key="2">
    <source>
        <dbReference type="EMBL" id="KAF2448159.1"/>
    </source>
</evidence>
<gene>
    <name evidence="2" type="ORF">P171DRAFT_440593</name>
</gene>
<dbReference type="Proteomes" id="UP000799764">
    <property type="component" value="Unassembled WGS sequence"/>
</dbReference>
<reference evidence="2" key="1">
    <citation type="journal article" date="2020" name="Stud. Mycol.">
        <title>101 Dothideomycetes genomes: a test case for predicting lifestyles and emergence of pathogens.</title>
        <authorList>
            <person name="Haridas S."/>
            <person name="Albert R."/>
            <person name="Binder M."/>
            <person name="Bloem J."/>
            <person name="Labutti K."/>
            <person name="Salamov A."/>
            <person name="Andreopoulos B."/>
            <person name="Baker S."/>
            <person name="Barry K."/>
            <person name="Bills G."/>
            <person name="Bluhm B."/>
            <person name="Cannon C."/>
            <person name="Castanera R."/>
            <person name="Culley D."/>
            <person name="Daum C."/>
            <person name="Ezra D."/>
            <person name="Gonzalez J."/>
            <person name="Henrissat B."/>
            <person name="Kuo A."/>
            <person name="Liang C."/>
            <person name="Lipzen A."/>
            <person name="Lutzoni F."/>
            <person name="Magnuson J."/>
            <person name="Mondo S."/>
            <person name="Nolan M."/>
            <person name="Ohm R."/>
            <person name="Pangilinan J."/>
            <person name="Park H.-J."/>
            <person name="Ramirez L."/>
            <person name="Alfaro M."/>
            <person name="Sun H."/>
            <person name="Tritt A."/>
            <person name="Yoshinaga Y."/>
            <person name="Zwiers L.-H."/>
            <person name="Turgeon B."/>
            <person name="Goodwin S."/>
            <person name="Spatafora J."/>
            <person name="Crous P."/>
            <person name="Grigoriev I."/>
        </authorList>
    </citation>
    <scope>NUCLEOTIDE SEQUENCE</scope>
    <source>
        <strain evidence="2">CBS 690.94</strain>
    </source>
</reference>